<name>A0ABV7M9V6_9PROT</name>
<reference evidence="8" key="1">
    <citation type="journal article" date="2019" name="Int. J. Syst. Evol. Microbiol.">
        <title>The Global Catalogue of Microorganisms (GCM) 10K type strain sequencing project: providing services to taxonomists for standard genome sequencing and annotation.</title>
        <authorList>
            <consortium name="The Broad Institute Genomics Platform"/>
            <consortium name="The Broad Institute Genome Sequencing Center for Infectious Disease"/>
            <person name="Wu L."/>
            <person name="Ma J."/>
        </authorList>
    </citation>
    <scope>NUCLEOTIDE SEQUENCE [LARGE SCALE GENOMIC DNA]</scope>
    <source>
        <strain evidence="8">KCTC 22245</strain>
    </source>
</reference>
<feature type="transmembrane region" description="Helical" evidence="6">
    <location>
        <begin position="189"/>
        <end position="210"/>
    </location>
</feature>
<feature type="transmembrane region" description="Helical" evidence="6">
    <location>
        <begin position="305"/>
        <end position="330"/>
    </location>
</feature>
<evidence type="ECO:0000256" key="3">
    <source>
        <dbReference type="ARBA" id="ARBA00022692"/>
    </source>
</evidence>
<keyword evidence="4 6" id="KW-1133">Transmembrane helix</keyword>
<feature type="transmembrane region" description="Helical" evidence="6">
    <location>
        <begin position="61"/>
        <end position="80"/>
    </location>
</feature>
<feature type="transmembrane region" description="Helical" evidence="6">
    <location>
        <begin position="450"/>
        <end position="466"/>
    </location>
</feature>
<evidence type="ECO:0000256" key="1">
    <source>
        <dbReference type="ARBA" id="ARBA00004651"/>
    </source>
</evidence>
<dbReference type="EMBL" id="JBHRVA010000002">
    <property type="protein sequence ID" value="MFC3301702.1"/>
    <property type="molecule type" value="Genomic_DNA"/>
</dbReference>
<dbReference type="Proteomes" id="UP001595607">
    <property type="component" value="Unassembled WGS sequence"/>
</dbReference>
<organism evidence="7 8">
    <name type="scientific">Parvularcula lutaonensis</name>
    <dbReference type="NCBI Taxonomy" id="491923"/>
    <lineage>
        <taxon>Bacteria</taxon>
        <taxon>Pseudomonadati</taxon>
        <taxon>Pseudomonadota</taxon>
        <taxon>Alphaproteobacteria</taxon>
        <taxon>Parvularculales</taxon>
        <taxon>Parvularculaceae</taxon>
        <taxon>Parvularcula</taxon>
    </lineage>
</organism>
<keyword evidence="2" id="KW-1003">Cell membrane</keyword>
<evidence type="ECO:0000313" key="8">
    <source>
        <dbReference type="Proteomes" id="UP001595607"/>
    </source>
</evidence>
<dbReference type="InterPro" id="IPR050833">
    <property type="entry name" value="Poly_Biosynth_Transport"/>
</dbReference>
<dbReference type="Pfam" id="PF01943">
    <property type="entry name" value="Polysacc_synt"/>
    <property type="match status" value="1"/>
</dbReference>
<feature type="transmembrane region" description="Helical" evidence="6">
    <location>
        <begin position="342"/>
        <end position="360"/>
    </location>
</feature>
<dbReference type="InterPro" id="IPR002797">
    <property type="entry name" value="Polysacc_synth"/>
</dbReference>
<sequence length="485" mass="50746">MSTTTDISQRARALFASFKAVVDFAVLFLGQVVTKLAGIAAFAFLARTLTAEEYGAVETAVSMWMIGFAFVDFGTGATGIRRLSQHPESYAEIVRTVASARLMLAAIAVPLLLALYVSLAGDAAPPGLLLLYGLSLFGLVLNQEWLFQAKERMDIAAFGPSLRMGAFLVLVILFAPGESGVLSVGYAEALAAAIMALFFLASQAMTFGLGSARLDFRGGLHMIRSASGLGLAKIANAFASSVPVLIVAAIAGATEAGDIGAALRIAISIITFSWLYYLNLYPLFARHAASDREGFVALVEASQRFASWTGVVACAVLFVGSKLIMSVVFGADYADVSLEFEVLVVAIFFTFASGTARWTLIAQERNRAIFRVQLWGAVVTAIVALGGAITHGALGGAVGYTVGVAAVWSVAHLASQRESLAPTSLRHFFLPTALGVAVCAGVRISGLADLPAMILTGAILGAAALADPRMRRAMFHLAASKSGDA</sequence>
<feature type="transmembrane region" description="Helical" evidence="6">
    <location>
        <begin position="123"/>
        <end position="141"/>
    </location>
</feature>
<evidence type="ECO:0000313" key="7">
    <source>
        <dbReference type="EMBL" id="MFC3301702.1"/>
    </source>
</evidence>
<dbReference type="PANTHER" id="PTHR30250:SF11">
    <property type="entry name" value="O-ANTIGEN TRANSPORTER-RELATED"/>
    <property type="match status" value="1"/>
</dbReference>
<feature type="transmembrane region" description="Helical" evidence="6">
    <location>
        <begin position="21"/>
        <end position="46"/>
    </location>
</feature>
<gene>
    <name evidence="7" type="ORF">ACFONP_03015</name>
</gene>
<evidence type="ECO:0000256" key="6">
    <source>
        <dbReference type="SAM" id="Phobius"/>
    </source>
</evidence>
<accession>A0ABV7M9V6</accession>
<evidence type="ECO:0000256" key="2">
    <source>
        <dbReference type="ARBA" id="ARBA00022475"/>
    </source>
</evidence>
<feature type="transmembrane region" description="Helical" evidence="6">
    <location>
        <begin position="100"/>
        <end position="117"/>
    </location>
</feature>
<evidence type="ECO:0000256" key="4">
    <source>
        <dbReference type="ARBA" id="ARBA00022989"/>
    </source>
</evidence>
<feature type="transmembrane region" description="Helical" evidence="6">
    <location>
        <begin position="231"/>
        <end position="253"/>
    </location>
</feature>
<feature type="transmembrane region" description="Helical" evidence="6">
    <location>
        <begin position="265"/>
        <end position="284"/>
    </location>
</feature>
<keyword evidence="3 6" id="KW-0812">Transmembrane</keyword>
<keyword evidence="5 6" id="KW-0472">Membrane</keyword>
<comment type="subcellular location">
    <subcellularLocation>
        <location evidence="1">Cell membrane</location>
        <topology evidence="1">Multi-pass membrane protein</topology>
    </subcellularLocation>
</comment>
<dbReference type="PANTHER" id="PTHR30250">
    <property type="entry name" value="PST FAMILY PREDICTED COLANIC ACID TRANSPORTER"/>
    <property type="match status" value="1"/>
</dbReference>
<feature type="transmembrane region" description="Helical" evidence="6">
    <location>
        <begin position="153"/>
        <end position="177"/>
    </location>
</feature>
<proteinExistence type="predicted"/>
<keyword evidence="8" id="KW-1185">Reference proteome</keyword>
<feature type="transmembrane region" description="Helical" evidence="6">
    <location>
        <begin position="372"/>
        <end position="391"/>
    </location>
</feature>
<dbReference type="RefSeq" id="WP_189573204.1">
    <property type="nucleotide sequence ID" value="NZ_BMXU01000001.1"/>
</dbReference>
<protein>
    <submittedName>
        <fullName evidence="7">Lipopolysaccharide biosynthesis protein</fullName>
    </submittedName>
</protein>
<evidence type="ECO:0000256" key="5">
    <source>
        <dbReference type="ARBA" id="ARBA00023136"/>
    </source>
</evidence>
<comment type="caution">
    <text evidence="7">The sequence shown here is derived from an EMBL/GenBank/DDBJ whole genome shotgun (WGS) entry which is preliminary data.</text>
</comment>